<reference evidence="3" key="2">
    <citation type="submission" date="2020-10" db="UniProtKB">
        <authorList>
            <consortium name="WormBaseParasite"/>
        </authorList>
    </citation>
    <scope>IDENTIFICATION</scope>
</reference>
<keyword evidence="1" id="KW-0732">Signal</keyword>
<accession>A0A7E4VBT8</accession>
<sequence length="114" mass="11726">MYSKILFLGFCVAVLAAPTPPPTGSGSGHVVTAKIDDNLYAIVEIPEVVNKTEAVPAASKTSNLAVPLLRKARAVQPTAEPLVTGSGSGKVVTVNINDDLAGIVEINGEESKTN</sequence>
<feature type="signal peptide" evidence="1">
    <location>
        <begin position="1"/>
        <end position="16"/>
    </location>
</feature>
<protein>
    <submittedName>
        <fullName evidence="3">Conserved secreted protein</fullName>
    </submittedName>
</protein>
<proteinExistence type="predicted"/>
<evidence type="ECO:0000313" key="3">
    <source>
        <dbReference type="WBParaSite" id="Pan_g19125.t1"/>
    </source>
</evidence>
<evidence type="ECO:0000313" key="2">
    <source>
        <dbReference type="Proteomes" id="UP000492821"/>
    </source>
</evidence>
<feature type="chain" id="PRO_5028887399" evidence="1">
    <location>
        <begin position="17"/>
        <end position="114"/>
    </location>
</feature>
<dbReference type="Proteomes" id="UP000492821">
    <property type="component" value="Unassembled WGS sequence"/>
</dbReference>
<keyword evidence="2" id="KW-1185">Reference proteome</keyword>
<dbReference type="WBParaSite" id="Pan_g19125.t1">
    <property type="protein sequence ID" value="Pan_g19125.t1"/>
    <property type="gene ID" value="Pan_g19125"/>
</dbReference>
<name>A0A7E4VBT8_PANRE</name>
<evidence type="ECO:0000256" key="1">
    <source>
        <dbReference type="SAM" id="SignalP"/>
    </source>
</evidence>
<organism evidence="2 3">
    <name type="scientific">Panagrellus redivivus</name>
    <name type="common">Microworm</name>
    <dbReference type="NCBI Taxonomy" id="6233"/>
    <lineage>
        <taxon>Eukaryota</taxon>
        <taxon>Metazoa</taxon>
        <taxon>Ecdysozoa</taxon>
        <taxon>Nematoda</taxon>
        <taxon>Chromadorea</taxon>
        <taxon>Rhabditida</taxon>
        <taxon>Tylenchina</taxon>
        <taxon>Panagrolaimomorpha</taxon>
        <taxon>Panagrolaimoidea</taxon>
        <taxon>Panagrolaimidae</taxon>
        <taxon>Panagrellus</taxon>
    </lineage>
</organism>
<dbReference type="AlphaFoldDB" id="A0A7E4VBT8"/>
<reference evidence="2" key="1">
    <citation type="journal article" date="2013" name="Genetics">
        <title>The draft genome and transcriptome of Panagrellus redivivus are shaped by the harsh demands of a free-living lifestyle.</title>
        <authorList>
            <person name="Srinivasan J."/>
            <person name="Dillman A.R."/>
            <person name="Macchietto M.G."/>
            <person name="Heikkinen L."/>
            <person name="Lakso M."/>
            <person name="Fracchia K.M."/>
            <person name="Antoshechkin I."/>
            <person name="Mortazavi A."/>
            <person name="Wong G."/>
            <person name="Sternberg P.W."/>
        </authorList>
    </citation>
    <scope>NUCLEOTIDE SEQUENCE [LARGE SCALE GENOMIC DNA]</scope>
    <source>
        <strain evidence="2">MT8872</strain>
    </source>
</reference>